<sequence length="487" mass="50041">MATSSHHPPRDAERAAANPPAGGASNRAMLVVLLVSNLLASLNQSMMNVALDAVATSFHVDLALANWVVLTFSIVAGSTIIAAASVLRRLGLHRVMTAGYALSVAGGVLGLLSWDLPSMLAARAMQAITAGLFFPIVSTAILAIAPKGRSATLLSLNSAVIGAGLAFVPLISGLFITYVNLRAVFLAPTVLAVVLLIVGPRVIHDIEPRAACRIDIPSVLLGFAGLTAFIYGVNEVGKAPLPSLALMAAGAGALAAFAVRQHRLEDPLLDLTPLRHGAFTLGEAIAMLGFMGSLYLSLLVPLYLEGTIGCTPFVAGCYLAGPILAYVVATYLGGRIEDAHGIWPLVPVGFALVIAGFLGMETASARQMTVPVLVCAAVVYGGVGLLYAPSKSRDLDAVPPTLTSSASSIHSTLSQITSSFASALFVGVMAADAGQLLAHGATKADAYAAGFAHTLLIELGVAVVAGIASVAFARAMHRRWVAKKAAK</sequence>
<evidence type="ECO:0000259" key="8">
    <source>
        <dbReference type="PROSITE" id="PS50850"/>
    </source>
</evidence>
<dbReference type="Gene3D" id="1.20.1250.20">
    <property type="entry name" value="MFS general substrate transporter like domains"/>
    <property type="match status" value="2"/>
</dbReference>
<dbReference type="PROSITE" id="PS50850">
    <property type="entry name" value="MFS"/>
    <property type="match status" value="1"/>
</dbReference>
<comment type="caution">
    <text evidence="9">The sequence shown here is derived from an EMBL/GenBank/DDBJ whole genome shotgun (WGS) entry which is preliminary data.</text>
</comment>
<feature type="transmembrane region" description="Helical" evidence="7">
    <location>
        <begin position="409"/>
        <end position="431"/>
    </location>
</feature>
<feature type="transmembrane region" description="Helical" evidence="7">
    <location>
        <begin position="94"/>
        <end position="114"/>
    </location>
</feature>
<feature type="transmembrane region" description="Helical" evidence="7">
    <location>
        <begin position="306"/>
        <end position="329"/>
    </location>
</feature>
<dbReference type="Pfam" id="PF07690">
    <property type="entry name" value="MFS_1"/>
    <property type="match status" value="1"/>
</dbReference>
<keyword evidence="5 7" id="KW-0472">Membrane</keyword>
<evidence type="ECO:0000256" key="1">
    <source>
        <dbReference type="ARBA" id="ARBA00004651"/>
    </source>
</evidence>
<proteinExistence type="predicted"/>
<keyword evidence="3 7" id="KW-0812">Transmembrane</keyword>
<feature type="transmembrane region" description="Helical" evidence="7">
    <location>
        <begin position="28"/>
        <end position="47"/>
    </location>
</feature>
<dbReference type="SUPFAM" id="SSF103473">
    <property type="entry name" value="MFS general substrate transporter"/>
    <property type="match status" value="1"/>
</dbReference>
<dbReference type="InterPro" id="IPR036259">
    <property type="entry name" value="MFS_trans_sf"/>
</dbReference>
<evidence type="ECO:0000313" key="9">
    <source>
        <dbReference type="EMBL" id="MCI2240932.1"/>
    </source>
</evidence>
<keyword evidence="4 7" id="KW-1133">Transmembrane helix</keyword>
<feature type="transmembrane region" description="Helical" evidence="7">
    <location>
        <begin position="279"/>
        <end position="300"/>
    </location>
</feature>
<feature type="transmembrane region" description="Helical" evidence="7">
    <location>
        <begin position="67"/>
        <end position="87"/>
    </location>
</feature>
<feature type="transmembrane region" description="Helical" evidence="7">
    <location>
        <begin position="215"/>
        <end position="233"/>
    </location>
</feature>
<comment type="subcellular location">
    <subcellularLocation>
        <location evidence="1">Cell membrane</location>
        <topology evidence="1">Multi-pass membrane protein</topology>
    </subcellularLocation>
</comment>
<evidence type="ECO:0000256" key="5">
    <source>
        <dbReference type="ARBA" id="ARBA00023136"/>
    </source>
</evidence>
<accession>A0ABS9WEP5</accession>
<evidence type="ECO:0000256" key="2">
    <source>
        <dbReference type="ARBA" id="ARBA00022448"/>
    </source>
</evidence>
<feature type="transmembrane region" description="Helical" evidence="7">
    <location>
        <begin position="341"/>
        <end position="358"/>
    </location>
</feature>
<evidence type="ECO:0000256" key="3">
    <source>
        <dbReference type="ARBA" id="ARBA00022692"/>
    </source>
</evidence>
<dbReference type="PANTHER" id="PTHR42718:SF9">
    <property type="entry name" value="MAJOR FACILITATOR SUPERFAMILY MULTIDRUG TRANSPORTER MFSC"/>
    <property type="match status" value="1"/>
</dbReference>
<dbReference type="Proteomes" id="UP001430755">
    <property type="component" value="Unassembled WGS sequence"/>
</dbReference>
<dbReference type="EMBL" id="JAJMLW010000001">
    <property type="protein sequence ID" value="MCI2240932.1"/>
    <property type="molecule type" value="Genomic_DNA"/>
</dbReference>
<reference evidence="9" key="1">
    <citation type="submission" date="2021-11" db="EMBL/GenBank/DDBJ databases">
        <title>A Novel Adlercreutzia Species, isolated from a Allomyrina dichotoma larva feces.</title>
        <authorList>
            <person name="Suh M.K."/>
        </authorList>
    </citation>
    <scope>NUCLEOTIDE SEQUENCE</scope>
    <source>
        <strain evidence="9">JBNU-10</strain>
    </source>
</reference>
<dbReference type="InterPro" id="IPR011701">
    <property type="entry name" value="MFS"/>
</dbReference>
<evidence type="ECO:0000313" key="10">
    <source>
        <dbReference type="Proteomes" id="UP001430755"/>
    </source>
</evidence>
<dbReference type="InterPro" id="IPR020846">
    <property type="entry name" value="MFS_dom"/>
</dbReference>
<protein>
    <submittedName>
        <fullName evidence="9">MFS transporter</fullName>
    </submittedName>
</protein>
<keyword evidence="2" id="KW-0813">Transport</keyword>
<feature type="region of interest" description="Disordered" evidence="6">
    <location>
        <begin position="1"/>
        <end position="21"/>
    </location>
</feature>
<gene>
    <name evidence="9" type="ORF">LPT13_00990</name>
</gene>
<evidence type="ECO:0000256" key="4">
    <source>
        <dbReference type="ARBA" id="ARBA00022989"/>
    </source>
</evidence>
<keyword evidence="10" id="KW-1185">Reference proteome</keyword>
<feature type="transmembrane region" description="Helical" evidence="7">
    <location>
        <begin position="185"/>
        <end position="203"/>
    </location>
</feature>
<evidence type="ECO:0000256" key="7">
    <source>
        <dbReference type="SAM" id="Phobius"/>
    </source>
</evidence>
<evidence type="ECO:0000256" key="6">
    <source>
        <dbReference type="SAM" id="MobiDB-lite"/>
    </source>
</evidence>
<organism evidence="9 10">
    <name type="scientific">Adlercreutzia faecimuris</name>
    <dbReference type="NCBI Taxonomy" id="2897341"/>
    <lineage>
        <taxon>Bacteria</taxon>
        <taxon>Bacillati</taxon>
        <taxon>Actinomycetota</taxon>
        <taxon>Coriobacteriia</taxon>
        <taxon>Eggerthellales</taxon>
        <taxon>Eggerthellaceae</taxon>
        <taxon>Adlercreutzia</taxon>
    </lineage>
</organism>
<feature type="transmembrane region" description="Helical" evidence="7">
    <location>
        <begin position="370"/>
        <end position="388"/>
    </location>
</feature>
<feature type="transmembrane region" description="Helical" evidence="7">
    <location>
        <begin position="239"/>
        <end position="259"/>
    </location>
</feature>
<feature type="transmembrane region" description="Helical" evidence="7">
    <location>
        <begin position="451"/>
        <end position="473"/>
    </location>
</feature>
<feature type="domain" description="Major facilitator superfamily (MFS) profile" evidence="8">
    <location>
        <begin position="29"/>
        <end position="477"/>
    </location>
</feature>
<feature type="transmembrane region" description="Helical" evidence="7">
    <location>
        <begin position="156"/>
        <end position="179"/>
    </location>
</feature>
<dbReference type="PANTHER" id="PTHR42718">
    <property type="entry name" value="MAJOR FACILITATOR SUPERFAMILY MULTIDRUG TRANSPORTER MFSC"/>
    <property type="match status" value="1"/>
</dbReference>
<name>A0ABS9WEP5_9ACTN</name>
<dbReference type="RefSeq" id="WP_242162621.1">
    <property type="nucleotide sequence ID" value="NZ_JAJMLW010000001.1"/>
</dbReference>
<feature type="transmembrane region" description="Helical" evidence="7">
    <location>
        <begin position="120"/>
        <end position="144"/>
    </location>
</feature>